<comment type="caution">
    <text evidence="1">The sequence shown here is derived from an EMBL/GenBank/DDBJ whole genome shotgun (WGS) entry which is preliminary data.</text>
</comment>
<name>A0ACC1NRS8_9PEZI</name>
<protein>
    <submittedName>
        <fullName evidence="1">Uncharacterized protein</fullName>
    </submittedName>
</protein>
<keyword evidence="2" id="KW-1185">Reference proteome</keyword>
<reference evidence="1" key="1">
    <citation type="submission" date="2022-10" db="EMBL/GenBank/DDBJ databases">
        <title>Genome Sequence of Xylaria curta.</title>
        <authorList>
            <person name="Buettner E."/>
        </authorList>
    </citation>
    <scope>NUCLEOTIDE SEQUENCE</scope>
    <source>
        <strain evidence="1">Babe10</strain>
    </source>
</reference>
<sequence>MQADGVNGQPPHRGREAADNTTAQHLIGRRSPPIRQKSRLGNWLEGNPSQCIETRLRGLGTSRPTGVISWPERDLDAVGTRTSYHTWKSLIPSTWGDITFLPEVLQMLPTTERVEV</sequence>
<accession>A0ACC1NRS8</accession>
<dbReference type="Proteomes" id="UP001143856">
    <property type="component" value="Unassembled WGS sequence"/>
</dbReference>
<dbReference type="EMBL" id="JAPDGR010001525">
    <property type="protein sequence ID" value="KAJ2981779.1"/>
    <property type="molecule type" value="Genomic_DNA"/>
</dbReference>
<evidence type="ECO:0000313" key="2">
    <source>
        <dbReference type="Proteomes" id="UP001143856"/>
    </source>
</evidence>
<evidence type="ECO:0000313" key="1">
    <source>
        <dbReference type="EMBL" id="KAJ2981779.1"/>
    </source>
</evidence>
<proteinExistence type="predicted"/>
<gene>
    <name evidence="1" type="ORF">NUW58_g6600</name>
</gene>
<organism evidence="1 2">
    <name type="scientific">Xylaria curta</name>
    <dbReference type="NCBI Taxonomy" id="42375"/>
    <lineage>
        <taxon>Eukaryota</taxon>
        <taxon>Fungi</taxon>
        <taxon>Dikarya</taxon>
        <taxon>Ascomycota</taxon>
        <taxon>Pezizomycotina</taxon>
        <taxon>Sordariomycetes</taxon>
        <taxon>Xylariomycetidae</taxon>
        <taxon>Xylariales</taxon>
        <taxon>Xylariaceae</taxon>
        <taxon>Xylaria</taxon>
    </lineage>
</organism>